<dbReference type="InterPro" id="IPR046956">
    <property type="entry name" value="RLP23-like"/>
</dbReference>
<evidence type="ECO:0008006" key="15">
    <source>
        <dbReference type="Google" id="ProtNLM"/>
    </source>
</evidence>
<organism evidence="13 14">
    <name type="scientific">Stylosanthes scabra</name>
    <dbReference type="NCBI Taxonomy" id="79078"/>
    <lineage>
        <taxon>Eukaryota</taxon>
        <taxon>Viridiplantae</taxon>
        <taxon>Streptophyta</taxon>
        <taxon>Embryophyta</taxon>
        <taxon>Tracheophyta</taxon>
        <taxon>Spermatophyta</taxon>
        <taxon>Magnoliopsida</taxon>
        <taxon>eudicotyledons</taxon>
        <taxon>Gunneridae</taxon>
        <taxon>Pentapetalae</taxon>
        <taxon>rosids</taxon>
        <taxon>fabids</taxon>
        <taxon>Fabales</taxon>
        <taxon>Fabaceae</taxon>
        <taxon>Papilionoideae</taxon>
        <taxon>50 kb inversion clade</taxon>
        <taxon>dalbergioids sensu lato</taxon>
        <taxon>Dalbergieae</taxon>
        <taxon>Pterocarpus clade</taxon>
        <taxon>Stylosanthes</taxon>
    </lineage>
</organism>
<evidence type="ECO:0000313" key="13">
    <source>
        <dbReference type="EMBL" id="MED6205551.1"/>
    </source>
</evidence>
<feature type="transmembrane region" description="Helical" evidence="12">
    <location>
        <begin position="690"/>
        <end position="710"/>
    </location>
</feature>
<keyword evidence="14" id="KW-1185">Reference proteome</keyword>
<comment type="similarity">
    <text evidence="2">Belongs to the RLP family.</text>
</comment>
<dbReference type="PRINTS" id="PR00019">
    <property type="entry name" value="LEURICHRPT"/>
</dbReference>
<evidence type="ECO:0000256" key="9">
    <source>
        <dbReference type="ARBA" id="ARBA00023136"/>
    </source>
</evidence>
<keyword evidence="3" id="KW-1003">Cell membrane</keyword>
<keyword evidence="5 12" id="KW-0812">Transmembrane</keyword>
<accession>A0ABU6Y6Q7</accession>
<dbReference type="Proteomes" id="UP001341840">
    <property type="component" value="Unassembled WGS sequence"/>
</dbReference>
<dbReference type="Pfam" id="PF13855">
    <property type="entry name" value="LRR_8"/>
    <property type="match status" value="3"/>
</dbReference>
<comment type="caution">
    <text evidence="13">The sequence shown here is derived from an EMBL/GenBank/DDBJ whole genome shotgun (WGS) entry which is preliminary data.</text>
</comment>
<gene>
    <name evidence="13" type="ORF">PIB30_018726</name>
</gene>
<keyword evidence="4" id="KW-0433">Leucine-rich repeat</keyword>
<protein>
    <recommendedName>
        <fullName evidence="15">Receptor-like protein 12</fullName>
    </recommendedName>
</protein>
<comment type="subcellular location">
    <subcellularLocation>
        <location evidence="1">Cell membrane</location>
        <topology evidence="1">Single-pass type I membrane protein</topology>
    </subcellularLocation>
</comment>
<evidence type="ECO:0000256" key="8">
    <source>
        <dbReference type="ARBA" id="ARBA00022989"/>
    </source>
</evidence>
<evidence type="ECO:0000256" key="6">
    <source>
        <dbReference type="ARBA" id="ARBA00022729"/>
    </source>
</evidence>
<evidence type="ECO:0000256" key="11">
    <source>
        <dbReference type="ARBA" id="ARBA00023180"/>
    </source>
</evidence>
<evidence type="ECO:0000256" key="4">
    <source>
        <dbReference type="ARBA" id="ARBA00022614"/>
    </source>
</evidence>
<dbReference type="SMART" id="SM00369">
    <property type="entry name" value="LRR_TYP"/>
    <property type="match status" value="5"/>
</dbReference>
<dbReference type="InterPro" id="IPR032675">
    <property type="entry name" value="LRR_dom_sf"/>
</dbReference>
<keyword evidence="11" id="KW-0325">Glycoprotein</keyword>
<dbReference type="PROSITE" id="PS51450">
    <property type="entry name" value="LRR"/>
    <property type="match status" value="2"/>
</dbReference>
<evidence type="ECO:0000256" key="12">
    <source>
        <dbReference type="SAM" id="Phobius"/>
    </source>
</evidence>
<keyword evidence="7" id="KW-0677">Repeat</keyword>
<proteinExistence type="inferred from homology"/>
<evidence type="ECO:0000256" key="7">
    <source>
        <dbReference type="ARBA" id="ARBA00022737"/>
    </source>
</evidence>
<dbReference type="InterPro" id="IPR003591">
    <property type="entry name" value="Leu-rich_rpt_typical-subtyp"/>
</dbReference>
<evidence type="ECO:0000256" key="5">
    <source>
        <dbReference type="ARBA" id="ARBA00022692"/>
    </source>
</evidence>
<keyword evidence="8 12" id="KW-1133">Transmembrane helix</keyword>
<evidence type="ECO:0000256" key="10">
    <source>
        <dbReference type="ARBA" id="ARBA00023170"/>
    </source>
</evidence>
<evidence type="ECO:0000256" key="1">
    <source>
        <dbReference type="ARBA" id="ARBA00004251"/>
    </source>
</evidence>
<sequence>MSGHVIGLDLSCSGLEGKVHPDSTLFHLTHLQTLNLAFNCFDGSQLPSQIDELVSLTHLNLSGCGFQGDIPSQISHLSKLQSLDLSSYNYYGGLKWKETSWKRLLQNATGLRDIVLDETDMSSIDLTTSPFSSSLVTLSLVYTRLSGNLTSHILCLPNLQNLYLDGIEVHVPNLNCNTSLLSILDLSFCGIQGPIPSSFFNLTYLTSLILANNDLNDNWSGIVHFSLFSKLQNLEYLSLSGCSSLLLEADEMSINCTFSKLRTLQLLFNNIIGYSKFSGKFPVLEYLELSNNKLGGKVPKWIHDIPSLRYLNLSHNKFTSIGHQFQQYPLEYLDLSFNSMNDDISSFFCNVTSASVINLSRNRFTGTFPQCLANSSSLRVLDLQMNKLHGNLPDTFKGLQLEILNLNGNQFRGLLPKYLSNCTDLVDLNLGNNQFEDKFPDWLQNLSSLGILVLRGNKLYGPVANLKSQNMFPSLIIFDISCNNFTGSVPKAYIKKFQAMKIQSNFYSYYVSSHGRSAVVGMIIPEYDSSMIATTKGVSIPFEKIRKDFVIIDLSQNKFEGEIPDILGELHILKGLNLSHNRLVGHIPRSLGNLTNLESLDLSSNMLTGQIPTELTNLNFLEVLNLSQNQLVGSIPHGKQFDTFSNDSYLGNLGLCGLPLSVQCNNSVSQQQYPSSDAEDKFGFGWKPVAIGYACGTVLGIGLGWCVFWIGKPEWLVIIFGGTTTRIKRRSRRNRRARTTS</sequence>
<dbReference type="Pfam" id="PF00560">
    <property type="entry name" value="LRR_1"/>
    <property type="match status" value="5"/>
</dbReference>
<name>A0ABU6Y6Q7_9FABA</name>
<dbReference type="Gene3D" id="3.80.10.10">
    <property type="entry name" value="Ribonuclease Inhibitor"/>
    <property type="match status" value="4"/>
</dbReference>
<dbReference type="PANTHER" id="PTHR48061">
    <property type="entry name" value="LEUCINE-RICH REPEAT RECEPTOR PROTEIN KINASE EMS1-LIKE-RELATED"/>
    <property type="match status" value="1"/>
</dbReference>
<keyword evidence="9 12" id="KW-0472">Membrane</keyword>
<dbReference type="SUPFAM" id="SSF52058">
    <property type="entry name" value="L domain-like"/>
    <property type="match status" value="1"/>
</dbReference>
<dbReference type="PANTHER" id="PTHR48061:SF50">
    <property type="entry name" value="LEUCINE-RICH REPEAT-CONTAINING N-TERMINAL PLANT-TYPE DOMAIN-CONTAINING PROTEIN"/>
    <property type="match status" value="1"/>
</dbReference>
<evidence type="ECO:0000256" key="2">
    <source>
        <dbReference type="ARBA" id="ARBA00009592"/>
    </source>
</evidence>
<dbReference type="EMBL" id="JASCZI010241712">
    <property type="protein sequence ID" value="MED6205551.1"/>
    <property type="molecule type" value="Genomic_DNA"/>
</dbReference>
<evidence type="ECO:0000256" key="3">
    <source>
        <dbReference type="ARBA" id="ARBA00022475"/>
    </source>
</evidence>
<dbReference type="Pfam" id="PF13516">
    <property type="entry name" value="LRR_6"/>
    <property type="match status" value="1"/>
</dbReference>
<dbReference type="SUPFAM" id="SSF52047">
    <property type="entry name" value="RNI-like"/>
    <property type="match status" value="1"/>
</dbReference>
<reference evidence="13 14" key="1">
    <citation type="journal article" date="2023" name="Plants (Basel)">
        <title>Bridging the Gap: Combining Genomics and Transcriptomics Approaches to Understand Stylosanthes scabra, an Orphan Legume from the Brazilian Caatinga.</title>
        <authorList>
            <person name="Ferreira-Neto J.R.C."/>
            <person name="da Silva M.D."/>
            <person name="Binneck E."/>
            <person name="de Melo N.F."/>
            <person name="da Silva R.H."/>
            <person name="de Melo A.L.T.M."/>
            <person name="Pandolfi V."/>
            <person name="Bustamante F.O."/>
            <person name="Brasileiro-Vidal A.C."/>
            <person name="Benko-Iseppon A.M."/>
        </authorList>
    </citation>
    <scope>NUCLEOTIDE SEQUENCE [LARGE SCALE GENOMIC DNA]</scope>
    <source>
        <tissue evidence="13">Leaves</tissue>
    </source>
</reference>
<keyword evidence="10" id="KW-0675">Receptor</keyword>
<keyword evidence="6" id="KW-0732">Signal</keyword>
<dbReference type="InterPro" id="IPR001611">
    <property type="entry name" value="Leu-rich_rpt"/>
</dbReference>
<evidence type="ECO:0000313" key="14">
    <source>
        <dbReference type="Proteomes" id="UP001341840"/>
    </source>
</evidence>